<proteinExistence type="predicted"/>
<reference evidence="3" key="1">
    <citation type="journal article" date="2017" name="Genome Biol.">
        <title>Comparative genomics reveals high biological diversity and specific adaptations in the industrially and medically important fungal genus Aspergillus.</title>
        <authorList>
            <person name="de Vries R.P."/>
            <person name="Riley R."/>
            <person name="Wiebenga A."/>
            <person name="Aguilar-Osorio G."/>
            <person name="Amillis S."/>
            <person name="Uchima C.A."/>
            <person name="Anderluh G."/>
            <person name="Asadollahi M."/>
            <person name="Askin M."/>
            <person name="Barry K."/>
            <person name="Battaglia E."/>
            <person name="Bayram O."/>
            <person name="Benocci T."/>
            <person name="Braus-Stromeyer S.A."/>
            <person name="Caldana C."/>
            <person name="Canovas D."/>
            <person name="Cerqueira G.C."/>
            <person name="Chen F."/>
            <person name="Chen W."/>
            <person name="Choi C."/>
            <person name="Clum A."/>
            <person name="Dos Santos R.A."/>
            <person name="Damasio A.R."/>
            <person name="Diallinas G."/>
            <person name="Emri T."/>
            <person name="Fekete E."/>
            <person name="Flipphi M."/>
            <person name="Freyberg S."/>
            <person name="Gallo A."/>
            <person name="Gournas C."/>
            <person name="Habgood R."/>
            <person name="Hainaut M."/>
            <person name="Harispe M.L."/>
            <person name="Henrissat B."/>
            <person name="Hilden K.S."/>
            <person name="Hope R."/>
            <person name="Hossain A."/>
            <person name="Karabika E."/>
            <person name="Karaffa L."/>
            <person name="Karanyi Z."/>
            <person name="Krasevec N."/>
            <person name="Kuo A."/>
            <person name="Kusch H."/>
            <person name="LaButti K."/>
            <person name="Lagendijk E.L."/>
            <person name="Lapidus A."/>
            <person name="Levasseur A."/>
            <person name="Lindquist E."/>
            <person name="Lipzen A."/>
            <person name="Logrieco A.F."/>
            <person name="MacCabe A."/>
            <person name="Maekelae M.R."/>
            <person name="Malavazi I."/>
            <person name="Melin P."/>
            <person name="Meyer V."/>
            <person name="Mielnichuk N."/>
            <person name="Miskei M."/>
            <person name="Molnar A.P."/>
            <person name="Mule G."/>
            <person name="Ngan C.Y."/>
            <person name="Orejas M."/>
            <person name="Orosz E."/>
            <person name="Ouedraogo J.P."/>
            <person name="Overkamp K.M."/>
            <person name="Park H.-S."/>
            <person name="Perrone G."/>
            <person name="Piumi F."/>
            <person name="Punt P.J."/>
            <person name="Ram A.F."/>
            <person name="Ramon A."/>
            <person name="Rauscher S."/>
            <person name="Record E."/>
            <person name="Riano-Pachon D.M."/>
            <person name="Robert V."/>
            <person name="Roehrig J."/>
            <person name="Ruller R."/>
            <person name="Salamov A."/>
            <person name="Salih N.S."/>
            <person name="Samson R.A."/>
            <person name="Sandor E."/>
            <person name="Sanguinetti M."/>
            <person name="Schuetze T."/>
            <person name="Sepcic K."/>
            <person name="Shelest E."/>
            <person name="Sherlock G."/>
            <person name="Sophianopoulou V."/>
            <person name="Squina F.M."/>
            <person name="Sun H."/>
            <person name="Susca A."/>
            <person name="Todd R.B."/>
            <person name="Tsang A."/>
            <person name="Unkles S.E."/>
            <person name="van de Wiele N."/>
            <person name="van Rossen-Uffink D."/>
            <person name="Oliveira J.V."/>
            <person name="Vesth T.C."/>
            <person name="Visser J."/>
            <person name="Yu J.-H."/>
            <person name="Zhou M."/>
            <person name="Andersen M.R."/>
            <person name="Archer D.B."/>
            <person name="Baker S.E."/>
            <person name="Benoit I."/>
            <person name="Brakhage A.A."/>
            <person name="Braus G.H."/>
            <person name="Fischer R."/>
            <person name="Frisvad J.C."/>
            <person name="Goldman G.H."/>
            <person name="Houbraken J."/>
            <person name="Oakley B."/>
            <person name="Pocsi I."/>
            <person name="Scazzocchio C."/>
            <person name="Seiboth B."/>
            <person name="vanKuyk P.A."/>
            <person name="Wortman J."/>
            <person name="Dyer P.S."/>
            <person name="Grigoriev I.V."/>
        </authorList>
    </citation>
    <scope>NUCLEOTIDE SEQUENCE [LARGE SCALE GENOMIC DNA]</scope>
    <source>
        <strain evidence="3">CBS 506.65</strain>
    </source>
</reference>
<dbReference type="Pfam" id="PF01636">
    <property type="entry name" value="APH"/>
    <property type="match status" value="1"/>
</dbReference>
<dbReference type="GO" id="GO:0005739">
    <property type="term" value="C:mitochondrion"/>
    <property type="evidence" value="ECO:0007669"/>
    <property type="project" value="TreeGrafter"/>
</dbReference>
<dbReference type="AlphaFoldDB" id="A0A1L9SX31"/>
<evidence type="ECO:0000313" key="3">
    <source>
        <dbReference type="Proteomes" id="UP000184188"/>
    </source>
</evidence>
<dbReference type="InterPro" id="IPR011009">
    <property type="entry name" value="Kinase-like_dom_sf"/>
</dbReference>
<dbReference type="InterPro" id="IPR051035">
    <property type="entry name" value="Mito_inheritance_9"/>
</dbReference>
<dbReference type="Proteomes" id="UP000184188">
    <property type="component" value="Unassembled WGS sequence"/>
</dbReference>
<dbReference type="InterPro" id="IPR002575">
    <property type="entry name" value="Aminoglycoside_PTrfase"/>
</dbReference>
<dbReference type="SUPFAM" id="SSF56112">
    <property type="entry name" value="Protein kinase-like (PK-like)"/>
    <property type="match status" value="1"/>
</dbReference>
<accession>A0A1L9SX31</accession>
<protein>
    <recommendedName>
        <fullName evidence="1">Aminoglycoside phosphotransferase domain-containing protein</fullName>
    </recommendedName>
</protein>
<feature type="domain" description="Aminoglycoside phosphotransferase" evidence="1">
    <location>
        <begin position="190"/>
        <end position="277"/>
    </location>
</feature>
<evidence type="ECO:0000313" key="2">
    <source>
        <dbReference type="EMBL" id="OJJ51651.1"/>
    </source>
</evidence>
<dbReference type="OrthoDB" id="2968323at2759"/>
<dbReference type="RefSeq" id="XP_022586161.1">
    <property type="nucleotide sequence ID" value="XM_022728352.1"/>
</dbReference>
<keyword evidence="3" id="KW-1185">Reference proteome</keyword>
<gene>
    <name evidence="2" type="ORF">ASPZODRAFT_444653</name>
</gene>
<sequence>MSKLAEGGSNKVFRLIMDNYSVVIARIPYPISGSSCLSIASEVATMDFIPVPKVLSWSGKADNPVESEYILTEEAVGRPLNEVWYDMDLRDQLKIVENIISIENKFLSLSFTRYGNLYFAKEAFSGCEKAAVANDVSISQRMEVETRFVIGPVSNKSFWNKERASLATDRGPWKSHTDYLKAIARREIAWISRHATTQTQTDSQSKPKTQNSPQAHIDLYRRFLSISDHLLPDNQDLNRATLWHWDIHAPNLFVNDENEITGLIDWQDVFVGPLFFEARRPKFIAYNGEIMLELPENFKSIEDEDEKARIRDQVKRSILIYAYELGTSNTNPVLSEILNTPHGRTRTQTVLYSTNTWDDDIIPFRQCLIRIARHWNEINGDTTCPITFTDNELKTHYEEGEGWNEEADFWDALDHIVFRDGWTSNETYEQAVDLFTELRKMGMQSLTGAEQSEFEKETRH</sequence>
<dbReference type="EMBL" id="KV878336">
    <property type="protein sequence ID" value="OJJ51651.1"/>
    <property type="molecule type" value="Genomic_DNA"/>
</dbReference>
<dbReference type="GeneID" id="34614816"/>
<dbReference type="STRING" id="1073090.A0A1L9SX31"/>
<name>A0A1L9SX31_9EURO</name>
<dbReference type="PANTHER" id="PTHR36091">
    <property type="entry name" value="ALTERED INHERITANCE OF MITOCHONDRIA PROTEIN 9, MITOCHONDRIAL"/>
    <property type="match status" value="1"/>
</dbReference>
<dbReference type="PANTHER" id="PTHR36091:SF2">
    <property type="entry name" value="AMINOGLYCOSIDE PHOSPHOTRANSFERASE DOMAIN-CONTAINING PROTEIN"/>
    <property type="match status" value="1"/>
</dbReference>
<organism evidence="2 3">
    <name type="scientific">Penicilliopsis zonata CBS 506.65</name>
    <dbReference type="NCBI Taxonomy" id="1073090"/>
    <lineage>
        <taxon>Eukaryota</taxon>
        <taxon>Fungi</taxon>
        <taxon>Dikarya</taxon>
        <taxon>Ascomycota</taxon>
        <taxon>Pezizomycotina</taxon>
        <taxon>Eurotiomycetes</taxon>
        <taxon>Eurotiomycetidae</taxon>
        <taxon>Eurotiales</taxon>
        <taxon>Aspergillaceae</taxon>
        <taxon>Penicilliopsis</taxon>
    </lineage>
</organism>
<dbReference type="Gene3D" id="3.90.1200.10">
    <property type="match status" value="1"/>
</dbReference>
<evidence type="ECO:0000259" key="1">
    <source>
        <dbReference type="Pfam" id="PF01636"/>
    </source>
</evidence>
<dbReference type="VEuPathDB" id="FungiDB:ASPZODRAFT_444653"/>